<protein>
    <submittedName>
        <fullName evidence="1">Uncharacterized protein</fullName>
    </submittedName>
</protein>
<evidence type="ECO:0000313" key="2">
    <source>
        <dbReference type="Proteomes" id="UP000216361"/>
    </source>
</evidence>
<sequence>MPSVSRWFCGGIAAVLAFGLAFSRAEAQGGVPIVLTGAPVILPLPPLSLAPGSAARRVLVLEGVRRSVAQPALYDLFWLSDSAAGPGQFIGTLSLFGLPAPETLPAAQGRTLVFDVTGLPLGAYPALRLVPGPGDAAGAEGRVVIDRLGLEILPN</sequence>
<evidence type="ECO:0000313" key="1">
    <source>
        <dbReference type="EMBL" id="OYQ19705.1"/>
    </source>
</evidence>
<reference evidence="1 2" key="1">
    <citation type="submission" date="2017-07" db="EMBL/GenBank/DDBJ databases">
        <title>Elstera cyanobacteriorum sp. nov., a novel bacterium isolated from cyanobacterial aggregates in a eutrophic lake.</title>
        <authorList>
            <person name="Cai H."/>
        </authorList>
    </citation>
    <scope>NUCLEOTIDE SEQUENCE [LARGE SCALE GENOMIC DNA]</scope>
    <source>
        <strain evidence="1 2">TH019</strain>
    </source>
</reference>
<keyword evidence="2" id="KW-1185">Reference proteome</keyword>
<accession>A0A255XTE5</accession>
<organism evidence="1 2">
    <name type="scientific">Elstera cyanobacteriorum</name>
    <dbReference type="NCBI Taxonomy" id="2022747"/>
    <lineage>
        <taxon>Bacteria</taxon>
        <taxon>Pseudomonadati</taxon>
        <taxon>Pseudomonadota</taxon>
        <taxon>Alphaproteobacteria</taxon>
        <taxon>Rhodospirillales</taxon>
        <taxon>Rhodospirillaceae</taxon>
        <taxon>Elstera</taxon>
    </lineage>
</organism>
<comment type="caution">
    <text evidence="1">The sequence shown here is derived from an EMBL/GenBank/DDBJ whole genome shotgun (WGS) entry which is preliminary data.</text>
</comment>
<gene>
    <name evidence="1" type="ORF">CHR90_06165</name>
</gene>
<name>A0A255XTE5_9PROT</name>
<dbReference type="Proteomes" id="UP000216361">
    <property type="component" value="Unassembled WGS sequence"/>
</dbReference>
<proteinExistence type="predicted"/>
<dbReference type="AlphaFoldDB" id="A0A255XTE5"/>
<dbReference type="RefSeq" id="WP_094408124.1">
    <property type="nucleotide sequence ID" value="NZ_BMJZ01000006.1"/>
</dbReference>
<dbReference type="EMBL" id="NOXS01000030">
    <property type="protein sequence ID" value="OYQ19705.1"/>
    <property type="molecule type" value="Genomic_DNA"/>
</dbReference>